<sequence length="39" mass="4328">MRFVRFGTLQLDEPASQSQCSLRDSNPIPFASNVITLST</sequence>
<keyword evidence="2" id="KW-1185">Reference proteome</keyword>
<name>A0A3P8B6P1_9TREM</name>
<dbReference type="Proteomes" id="UP000277204">
    <property type="component" value="Unassembled WGS sequence"/>
</dbReference>
<dbReference type="EMBL" id="UZAI01017204">
    <property type="protein sequence ID" value="VDP21752.1"/>
    <property type="molecule type" value="Genomic_DNA"/>
</dbReference>
<evidence type="ECO:0000313" key="2">
    <source>
        <dbReference type="Proteomes" id="UP000277204"/>
    </source>
</evidence>
<gene>
    <name evidence="1" type="ORF">SMRZ_LOCUS16708</name>
</gene>
<dbReference type="AlphaFoldDB" id="A0A3P8B6P1"/>
<reference evidence="1 2" key="1">
    <citation type="submission" date="2018-11" db="EMBL/GenBank/DDBJ databases">
        <authorList>
            <consortium name="Pathogen Informatics"/>
        </authorList>
    </citation>
    <scope>NUCLEOTIDE SEQUENCE [LARGE SCALE GENOMIC DNA]</scope>
    <source>
        <strain evidence="1 2">Zambia</strain>
    </source>
</reference>
<organism evidence="1 2">
    <name type="scientific">Schistosoma margrebowiei</name>
    <dbReference type="NCBI Taxonomy" id="48269"/>
    <lineage>
        <taxon>Eukaryota</taxon>
        <taxon>Metazoa</taxon>
        <taxon>Spiralia</taxon>
        <taxon>Lophotrochozoa</taxon>
        <taxon>Platyhelminthes</taxon>
        <taxon>Trematoda</taxon>
        <taxon>Digenea</taxon>
        <taxon>Strigeidida</taxon>
        <taxon>Schistosomatoidea</taxon>
        <taxon>Schistosomatidae</taxon>
        <taxon>Schistosoma</taxon>
    </lineage>
</organism>
<protein>
    <submittedName>
        <fullName evidence="1">Uncharacterized protein</fullName>
    </submittedName>
</protein>
<evidence type="ECO:0000313" key="1">
    <source>
        <dbReference type="EMBL" id="VDP21752.1"/>
    </source>
</evidence>
<accession>A0A3P8B6P1</accession>
<proteinExistence type="predicted"/>